<sequence length="289" mass="32376">MVMPCKYEDGETSTGSSSVSNPAKSETAENVVEVVYYLSWNGQLGHPHFVEVPMSCPPQLLIRDVINMLNRRRGHGMADMYSWSFKRSYKNGHVWQDLWANDYIYPCNDDDHDYILKGSLLTGASVTPPSFDTISPSTSRSRVPSEIQSCTDLGSITPSTAKTNDSSWSTFDDHHNIYNIKTSAELWDKGSGDEKNKKVGSVKLATLLNREETGTPAVKSRTRASTPGQRRSRERKEVSVSDENGQRAVRETPSMRKKTTTPLLLMILRCGSKRFEASPERKSRSYPVS</sequence>
<dbReference type="GO" id="GO:0005886">
    <property type="term" value="C:plasma membrane"/>
    <property type="evidence" value="ECO:0007669"/>
    <property type="project" value="UniProtKB-SubCell"/>
</dbReference>
<evidence type="ECO:0000256" key="8">
    <source>
        <dbReference type="SAM" id="MobiDB-lite"/>
    </source>
</evidence>
<comment type="caution">
    <text evidence="10">The sequence shown here is derived from an EMBL/GenBank/DDBJ whole genome shotgun (WGS) entry which is preliminary data.</text>
</comment>
<feature type="region of interest" description="Disordered" evidence="8">
    <location>
        <begin position="211"/>
        <end position="259"/>
    </location>
</feature>
<evidence type="ECO:0000256" key="3">
    <source>
        <dbReference type="ARBA" id="ARBA00022475"/>
    </source>
</evidence>
<feature type="region of interest" description="Disordered" evidence="8">
    <location>
        <begin position="131"/>
        <end position="167"/>
    </location>
</feature>
<keyword evidence="3" id="KW-1003">Cell membrane</keyword>
<dbReference type="Pfam" id="PF06136">
    <property type="entry name" value="SOK"/>
    <property type="match status" value="1"/>
</dbReference>
<feature type="compositionally biased region" description="Basic and acidic residues" evidence="8">
    <location>
        <begin position="234"/>
        <end position="254"/>
    </location>
</feature>
<comment type="similarity">
    <text evidence="7">Belongs to the SOSEKI family.</text>
</comment>
<reference evidence="10 11" key="1">
    <citation type="submission" date="2021-09" db="EMBL/GenBank/DDBJ databases">
        <title>Genomic insights and catalytic innovation underlie evolution of tropane alkaloids biosynthesis.</title>
        <authorList>
            <person name="Wang Y.-J."/>
            <person name="Tian T."/>
            <person name="Huang J.-P."/>
            <person name="Huang S.-X."/>
        </authorList>
    </citation>
    <scope>NUCLEOTIDE SEQUENCE [LARGE SCALE GENOMIC DNA]</scope>
    <source>
        <strain evidence="10">KIB-2018</strain>
        <tissue evidence="10">Leaf</tissue>
    </source>
</reference>
<dbReference type="PANTHER" id="PTHR31083:SF20">
    <property type="entry name" value="AUXIN-RESPONSIVE PROTEIN"/>
    <property type="match status" value="1"/>
</dbReference>
<evidence type="ECO:0000259" key="9">
    <source>
        <dbReference type="Pfam" id="PF06136"/>
    </source>
</evidence>
<feature type="domain" description="SOSEKI DIX-like" evidence="9">
    <location>
        <begin position="32"/>
        <end position="120"/>
    </location>
</feature>
<accession>A0AAV8TH48</accession>
<keyword evidence="4" id="KW-0132">Cell division</keyword>
<dbReference type="InterPro" id="IPR010369">
    <property type="entry name" value="SOK"/>
</dbReference>
<feature type="region of interest" description="Disordered" evidence="8">
    <location>
        <begin position="1"/>
        <end position="24"/>
    </location>
</feature>
<protein>
    <recommendedName>
        <fullName evidence="9">SOSEKI DIX-like domain-containing protein</fullName>
    </recommendedName>
</protein>
<feature type="compositionally biased region" description="Polar residues" evidence="8">
    <location>
        <begin position="12"/>
        <end position="24"/>
    </location>
</feature>
<keyword evidence="11" id="KW-1185">Reference proteome</keyword>
<gene>
    <name evidence="10" type="ORF">K2173_020621</name>
</gene>
<name>A0AAV8TH48_9ROSI</name>
<evidence type="ECO:0000256" key="4">
    <source>
        <dbReference type="ARBA" id="ARBA00022618"/>
    </source>
</evidence>
<evidence type="ECO:0000256" key="6">
    <source>
        <dbReference type="ARBA" id="ARBA00023306"/>
    </source>
</evidence>
<dbReference type="AlphaFoldDB" id="A0AAV8TH48"/>
<evidence type="ECO:0000313" key="10">
    <source>
        <dbReference type="EMBL" id="KAJ8766105.1"/>
    </source>
</evidence>
<dbReference type="InterPro" id="IPR048351">
    <property type="entry name" value="SOK_DIX"/>
</dbReference>
<evidence type="ECO:0000256" key="2">
    <source>
        <dbReference type="ARBA" id="ARBA00022473"/>
    </source>
</evidence>
<dbReference type="Proteomes" id="UP001159364">
    <property type="component" value="Linkage Group LG05"/>
</dbReference>
<keyword evidence="5" id="KW-0472">Membrane</keyword>
<evidence type="ECO:0000313" key="11">
    <source>
        <dbReference type="Proteomes" id="UP001159364"/>
    </source>
</evidence>
<dbReference type="GO" id="GO:0051258">
    <property type="term" value="P:protein polymerization"/>
    <property type="evidence" value="ECO:0007669"/>
    <property type="project" value="UniProtKB-ARBA"/>
</dbReference>
<organism evidence="10 11">
    <name type="scientific">Erythroxylum novogranatense</name>
    <dbReference type="NCBI Taxonomy" id="1862640"/>
    <lineage>
        <taxon>Eukaryota</taxon>
        <taxon>Viridiplantae</taxon>
        <taxon>Streptophyta</taxon>
        <taxon>Embryophyta</taxon>
        <taxon>Tracheophyta</taxon>
        <taxon>Spermatophyta</taxon>
        <taxon>Magnoliopsida</taxon>
        <taxon>eudicotyledons</taxon>
        <taxon>Gunneridae</taxon>
        <taxon>Pentapetalae</taxon>
        <taxon>rosids</taxon>
        <taxon>fabids</taxon>
        <taxon>Malpighiales</taxon>
        <taxon>Erythroxylaceae</taxon>
        <taxon>Erythroxylum</taxon>
    </lineage>
</organism>
<dbReference type="EMBL" id="JAIWQS010000005">
    <property type="protein sequence ID" value="KAJ8766105.1"/>
    <property type="molecule type" value="Genomic_DNA"/>
</dbReference>
<proteinExistence type="inferred from homology"/>
<evidence type="ECO:0000256" key="1">
    <source>
        <dbReference type="ARBA" id="ARBA00004413"/>
    </source>
</evidence>
<keyword evidence="6" id="KW-0131">Cell cycle</keyword>
<evidence type="ECO:0000256" key="7">
    <source>
        <dbReference type="ARBA" id="ARBA00024211"/>
    </source>
</evidence>
<dbReference type="GO" id="GO:0051301">
    <property type="term" value="P:cell division"/>
    <property type="evidence" value="ECO:0007669"/>
    <property type="project" value="UniProtKB-KW"/>
</dbReference>
<dbReference type="PANTHER" id="PTHR31083">
    <property type="entry name" value="UPSTREAM OF FLC PROTEIN (DUF966)"/>
    <property type="match status" value="1"/>
</dbReference>
<evidence type="ECO:0000256" key="5">
    <source>
        <dbReference type="ARBA" id="ARBA00023136"/>
    </source>
</evidence>
<keyword evidence="2" id="KW-0217">Developmental protein</keyword>
<comment type="subcellular location">
    <subcellularLocation>
        <location evidence="1">Cell membrane</location>
        <topology evidence="1">Peripheral membrane protein</topology>
        <orientation evidence="1">Cytoplasmic side</orientation>
    </subcellularLocation>
</comment>